<reference evidence="2 3" key="1">
    <citation type="submission" date="2017-07" db="EMBL/GenBank/DDBJ databases">
        <title>Bifidobacterium novel species.</title>
        <authorList>
            <person name="Lugli G.A."/>
            <person name="Milani C."/>
            <person name="Duranti S."/>
            <person name="Mangifesta M."/>
        </authorList>
    </citation>
    <scope>NUCLEOTIDE SEQUENCE [LARGE SCALE GENOMIC DNA]</scope>
    <source>
        <strain evidence="3">Uis1B</strain>
    </source>
</reference>
<feature type="transmembrane region" description="Helical" evidence="1">
    <location>
        <begin position="98"/>
        <end position="120"/>
    </location>
</feature>
<keyword evidence="1" id="KW-0472">Membrane</keyword>
<dbReference type="AlphaFoldDB" id="A0A2N5J7R1"/>
<comment type="caution">
    <text evidence="2">The sequence shown here is derived from an EMBL/GenBank/DDBJ whole genome shotgun (WGS) entry which is preliminary data.</text>
</comment>
<evidence type="ECO:0000313" key="3">
    <source>
        <dbReference type="Proteomes" id="UP000235050"/>
    </source>
</evidence>
<name>A0A2N5J7R1_9BIFI</name>
<dbReference type="Proteomes" id="UP000235050">
    <property type="component" value="Unassembled WGS sequence"/>
</dbReference>
<sequence length="145" mass="15011">MPYLFLIPSVVAGLAVACTDIWTRRVPLSVIAIGCVAQLLCTAAWCVRTGDWMPMISSAGFALICAAIQLALGLLKPGHLGFGDVTCTLLMGLATGTFGLQTVALWWLLMGLLGLAMLGVGKRRGGNSIPFAPAIVLGALTAIAL</sequence>
<keyword evidence="1" id="KW-1133">Transmembrane helix</keyword>
<evidence type="ECO:0000256" key="1">
    <source>
        <dbReference type="SAM" id="Phobius"/>
    </source>
</evidence>
<accession>A0A2N5J7R1</accession>
<feature type="transmembrane region" description="Helical" evidence="1">
    <location>
        <begin position="27"/>
        <end position="47"/>
    </location>
</feature>
<keyword evidence="1" id="KW-0812">Transmembrane</keyword>
<gene>
    <name evidence="2" type="ORF">Uis1B_1928</name>
</gene>
<evidence type="ECO:0000313" key="2">
    <source>
        <dbReference type="EMBL" id="PLS30258.1"/>
    </source>
</evidence>
<keyword evidence="3" id="KW-1185">Reference proteome</keyword>
<organism evidence="2 3">
    <name type="scientific">Bifidobacterium margollesii</name>
    <dbReference type="NCBI Taxonomy" id="2020964"/>
    <lineage>
        <taxon>Bacteria</taxon>
        <taxon>Bacillati</taxon>
        <taxon>Actinomycetota</taxon>
        <taxon>Actinomycetes</taxon>
        <taxon>Bifidobacteriales</taxon>
        <taxon>Bifidobacteriaceae</taxon>
        <taxon>Bifidobacterium</taxon>
    </lineage>
</organism>
<dbReference type="EMBL" id="NMWU01000037">
    <property type="protein sequence ID" value="PLS30258.1"/>
    <property type="molecule type" value="Genomic_DNA"/>
</dbReference>
<dbReference type="Gene3D" id="1.20.120.1220">
    <property type="match status" value="1"/>
</dbReference>
<proteinExistence type="predicted"/>
<feature type="transmembrane region" description="Helical" evidence="1">
    <location>
        <begin position="59"/>
        <end position="78"/>
    </location>
</feature>
<protein>
    <submittedName>
        <fullName evidence="2">Peptidase A24</fullName>
    </submittedName>
</protein>